<protein>
    <recommendedName>
        <fullName evidence="3">Integrase</fullName>
    </recommendedName>
</protein>
<name>A0ABT5R811_9GAMM</name>
<comment type="caution">
    <text evidence="1">The sequence shown here is derived from an EMBL/GenBank/DDBJ whole genome shotgun (WGS) entry which is preliminary data.</text>
</comment>
<organism evidence="1 2">
    <name type="scientific">Enterovibrio gelatinilyticus</name>
    <dbReference type="NCBI Taxonomy" id="2899819"/>
    <lineage>
        <taxon>Bacteria</taxon>
        <taxon>Pseudomonadati</taxon>
        <taxon>Pseudomonadota</taxon>
        <taxon>Gammaproteobacteria</taxon>
        <taxon>Vibrionales</taxon>
        <taxon>Vibrionaceae</taxon>
        <taxon>Enterovibrio</taxon>
    </lineage>
</organism>
<keyword evidence="2" id="KW-1185">Reference proteome</keyword>
<sequence length="810" mass="92913">MMRAQAEFNDFSEKLQIPDDLRGFIIFMDAIVDVLAKSGDVTCNNLGLSQEFYTGLVDALRHPDFIQNRNMLKNSMKKGWCEDKPIYALLFSYGKYQSKDGHPQIVAAFLLQYFYIQSHKSLLDFAGSTEEKRLMESCSAFRLLMSNCDQFVSARYLHCQSREIANSLEEHRQQAPNLADHHKDYMSKLSRFFASEWIESKSHSGRRNQSGIRKKSIRKQESIPGEPDFLIHFNSANMSQHVGTDSEPDDFMLIPSIVEDISMKERGKSELPVVSNIRSKLRKRALKTSVSQKVKRRFNPSLTATQIMAPGCLAMMLDDIQNLSLSSGKIQQVPKPVIALTMYISLVLGKPIEDVKQLYITNQRGLNGIWVDDSGDWWLSFAVKSTVKASSLPADPSLFLPVSDRVNWRCPVSIRGYVERVHGNEDQISSSTALIPEQYWEQIEHACRRWLKQRGKRTNISINCNMISEFLKNYILATEDIDLTVLDFSFGNLSILTRSTRHYSYYRLDELSLQLNQLWLKISDWMGCNSTLPGDLFHWEAKNKCSGVGSPYIPTLTAHKRLVEGLVQKVESLKPTRTSSLQSIVDHHNAFAAYVAFLLLHATGYRAIYNPLPTLSLTFKDQGMMVISDKDNTDYSHTRLICMPTMLGNQLEYYRSHLSKLKTYLIGLDWELGLSLSRWLRTTSDDSNIYQAEEWFKKHKNTRTDPGPLFYIDLKGDRAMPKVLSPTWLMSHIPPDFKVNMGRHIMRTYLINKRCRAELINFQMGHWLAGQAFLSQQSAFDLSMVKIELVPVLDQMLKEQGWRALSSHLR</sequence>
<evidence type="ECO:0000313" key="1">
    <source>
        <dbReference type="EMBL" id="MDD1796398.1"/>
    </source>
</evidence>
<proteinExistence type="predicted"/>
<evidence type="ECO:0000313" key="2">
    <source>
        <dbReference type="Proteomes" id="UP001149400"/>
    </source>
</evidence>
<gene>
    <name evidence="1" type="ORF">LRP50_25095</name>
</gene>
<evidence type="ECO:0008006" key="3">
    <source>
        <dbReference type="Google" id="ProtNLM"/>
    </source>
</evidence>
<accession>A0ABT5R811</accession>
<reference evidence="1" key="1">
    <citation type="submission" date="2021-12" db="EMBL/GenBank/DDBJ databases">
        <title>Enterovibrio ZSDZ35 sp. nov. and Enterovibrio ZSDZ42 sp. nov., isolated from coastal seawater in Qingdao.</title>
        <authorList>
            <person name="Zhang P."/>
        </authorList>
    </citation>
    <scope>NUCLEOTIDE SEQUENCE</scope>
    <source>
        <strain evidence="1">ZSDZ42</strain>
    </source>
</reference>
<dbReference type="RefSeq" id="WP_274167122.1">
    <property type="nucleotide sequence ID" value="NZ_JAJUBC010000062.1"/>
</dbReference>
<dbReference type="Proteomes" id="UP001149400">
    <property type="component" value="Unassembled WGS sequence"/>
</dbReference>
<dbReference type="EMBL" id="JAJUBC010000062">
    <property type="protein sequence ID" value="MDD1796398.1"/>
    <property type="molecule type" value="Genomic_DNA"/>
</dbReference>